<dbReference type="Proteomes" id="UP000294980">
    <property type="component" value="Unassembled WGS sequence"/>
</dbReference>
<keyword evidence="2" id="KW-1185">Reference proteome</keyword>
<dbReference type="AlphaFoldDB" id="A0A4R2KQK2"/>
<comment type="caution">
    <text evidence="1">The sequence shown here is derived from an EMBL/GenBank/DDBJ whole genome shotgun (WGS) entry which is preliminary data.</text>
</comment>
<sequence length="447" mass="48273">MAAGSTSFSPYAYAQMPALADYKSLVCVFLYGGNDSWNTLVPYSQAEYSAYARSRGLGETWGLALERSQLLPITSDAGGSDGATYALNPNLRALQPLYDSGRLAIIPSVGPLLEPTTKEQYVDAKRTGHRLPVQLFSHNNQQDQWQSLNDGTDGRTGWGGRMVDQYESANPVGSLPTALAVGTQSLLITGNRSVPLVLGYSGEGELPLITWGAKSSVRGQILKDIFTSSSELSSIYGRAYGGANMRTLRYTEVLGRTLQSAPNIPSLPDFLPAGAGLKQQLRSVAKLIAMREQLGMTRQLFFVSMGGFDNHDALMTDHPLLLQQLGDAMQSFQGAMEELDVAKSVTLFTSSDFGRTLTSNGDGSDHGWAGLQFVMGGSVRGRRMYGSYPILELDSESEIGSGIFIPGFSADQYAATLARWFGVPNDLLPSIAPNLENFSVRNLEFLA</sequence>
<gene>
    <name evidence="1" type="ORF">EV688_1045</name>
</gene>
<evidence type="ECO:0000313" key="2">
    <source>
        <dbReference type="Proteomes" id="UP000294980"/>
    </source>
</evidence>
<name>A0A4R2KQK2_9GAMM</name>
<protein>
    <submittedName>
        <fullName evidence="1">Uncharacterized protein (DUF1501 family)</fullName>
    </submittedName>
</protein>
<evidence type="ECO:0000313" key="1">
    <source>
        <dbReference type="EMBL" id="TCO76551.1"/>
    </source>
</evidence>
<accession>A0A4R2KQK2</accession>
<dbReference type="PANTHER" id="PTHR43737">
    <property type="entry name" value="BLL7424 PROTEIN"/>
    <property type="match status" value="1"/>
</dbReference>
<dbReference type="InterPro" id="IPR010869">
    <property type="entry name" value="DUF1501"/>
</dbReference>
<organism evidence="1 2">
    <name type="scientific">Chromatocurvus halotolerans</name>
    <dbReference type="NCBI Taxonomy" id="1132028"/>
    <lineage>
        <taxon>Bacteria</taxon>
        <taxon>Pseudomonadati</taxon>
        <taxon>Pseudomonadota</taxon>
        <taxon>Gammaproteobacteria</taxon>
        <taxon>Cellvibrionales</taxon>
        <taxon>Halieaceae</taxon>
        <taxon>Chromatocurvus</taxon>
    </lineage>
</organism>
<dbReference type="PANTHER" id="PTHR43737:SF1">
    <property type="entry name" value="DUF1501 DOMAIN-CONTAINING PROTEIN"/>
    <property type="match status" value="1"/>
</dbReference>
<proteinExistence type="predicted"/>
<dbReference type="EMBL" id="SLWX01000004">
    <property type="protein sequence ID" value="TCO76551.1"/>
    <property type="molecule type" value="Genomic_DNA"/>
</dbReference>
<dbReference type="Pfam" id="PF07394">
    <property type="entry name" value="DUF1501"/>
    <property type="match status" value="1"/>
</dbReference>
<reference evidence="1 2" key="1">
    <citation type="submission" date="2019-03" db="EMBL/GenBank/DDBJ databases">
        <title>Genomic Encyclopedia of Type Strains, Phase IV (KMG-IV): sequencing the most valuable type-strain genomes for metagenomic binning, comparative biology and taxonomic classification.</title>
        <authorList>
            <person name="Goeker M."/>
        </authorList>
    </citation>
    <scope>NUCLEOTIDE SEQUENCE [LARGE SCALE GENOMIC DNA]</scope>
    <source>
        <strain evidence="1 2">DSM 23344</strain>
    </source>
</reference>